<dbReference type="Proteomes" id="UP001595685">
    <property type="component" value="Unassembled WGS sequence"/>
</dbReference>
<evidence type="ECO:0000313" key="3">
    <source>
        <dbReference type="EMBL" id="MFC3689139.1"/>
    </source>
</evidence>
<comment type="subcellular location">
    <subcellularLocation>
        <location evidence="1">Cell membrane</location>
        <topology evidence="1">Peripheral membrane protein</topology>
        <orientation evidence="1">Cytoplasmic side</orientation>
    </subcellularLocation>
</comment>
<organism evidence="3 4">
    <name type="scientific">Aquipuribacter hungaricus</name>
    <dbReference type="NCBI Taxonomy" id="545624"/>
    <lineage>
        <taxon>Bacteria</taxon>
        <taxon>Bacillati</taxon>
        <taxon>Actinomycetota</taxon>
        <taxon>Actinomycetes</taxon>
        <taxon>Micrococcales</taxon>
        <taxon>Intrasporangiaceae</taxon>
        <taxon>Aquipuribacter</taxon>
    </lineage>
</organism>
<sequence>MTAPPPTGLRRAGRLLWLAPREAVVLVLRLYQLTLSPLLGPVCRFAPSCSSYAVTAVRRYGVLHGGWLTARRLARCHPWNDGGWDPVPERPHEHSTTTS</sequence>
<comment type="function">
    <text evidence="1">Could be involved in insertion of integral membrane proteins into the membrane.</text>
</comment>
<dbReference type="EMBL" id="JBHRWW010000007">
    <property type="protein sequence ID" value="MFC3689139.1"/>
    <property type="molecule type" value="Genomic_DNA"/>
</dbReference>
<reference evidence="4" key="1">
    <citation type="journal article" date="2019" name="Int. J. Syst. Evol. Microbiol.">
        <title>The Global Catalogue of Microorganisms (GCM) 10K type strain sequencing project: providing services to taxonomists for standard genome sequencing and annotation.</title>
        <authorList>
            <consortium name="The Broad Institute Genomics Platform"/>
            <consortium name="The Broad Institute Genome Sequencing Center for Infectious Disease"/>
            <person name="Wu L."/>
            <person name="Ma J."/>
        </authorList>
    </citation>
    <scope>NUCLEOTIDE SEQUENCE [LARGE SCALE GENOMIC DNA]</scope>
    <source>
        <strain evidence="4">NCAIM B.02333</strain>
    </source>
</reference>
<evidence type="ECO:0000256" key="1">
    <source>
        <dbReference type="HAMAP-Rule" id="MF_00386"/>
    </source>
</evidence>
<dbReference type="Pfam" id="PF01809">
    <property type="entry name" value="YidD"/>
    <property type="match status" value="1"/>
</dbReference>
<keyword evidence="1" id="KW-1003">Cell membrane</keyword>
<dbReference type="HAMAP" id="MF_00386">
    <property type="entry name" value="UPF0161_YidD"/>
    <property type="match status" value="1"/>
</dbReference>
<proteinExistence type="inferred from homology"/>
<keyword evidence="1" id="KW-0472">Membrane</keyword>
<comment type="caution">
    <text evidence="3">The sequence shown here is derived from an EMBL/GenBank/DDBJ whole genome shotgun (WGS) entry which is preliminary data.</text>
</comment>
<protein>
    <recommendedName>
        <fullName evidence="1">Putative membrane protein insertion efficiency factor</fullName>
    </recommendedName>
</protein>
<evidence type="ECO:0000313" key="4">
    <source>
        <dbReference type="Proteomes" id="UP001595685"/>
    </source>
</evidence>
<dbReference type="PANTHER" id="PTHR33383">
    <property type="entry name" value="MEMBRANE PROTEIN INSERTION EFFICIENCY FACTOR-RELATED"/>
    <property type="match status" value="1"/>
</dbReference>
<dbReference type="NCBIfam" id="TIGR00278">
    <property type="entry name" value="membrane protein insertion efficiency factor YidD"/>
    <property type="match status" value="1"/>
</dbReference>
<dbReference type="RefSeq" id="WP_340292263.1">
    <property type="nucleotide sequence ID" value="NZ_JBBEOI010000065.1"/>
</dbReference>
<feature type="region of interest" description="Disordered" evidence="2">
    <location>
        <begin position="80"/>
        <end position="99"/>
    </location>
</feature>
<comment type="similarity">
    <text evidence="1">Belongs to the UPF0161 family.</text>
</comment>
<name>A0ABV7WH35_9MICO</name>
<accession>A0ABV7WH35</accession>
<feature type="compositionally biased region" description="Basic and acidic residues" evidence="2">
    <location>
        <begin position="87"/>
        <end position="99"/>
    </location>
</feature>
<dbReference type="SMART" id="SM01234">
    <property type="entry name" value="Haemolytic"/>
    <property type="match status" value="1"/>
</dbReference>
<evidence type="ECO:0000256" key="2">
    <source>
        <dbReference type="SAM" id="MobiDB-lite"/>
    </source>
</evidence>
<gene>
    <name evidence="3" type="primary">yidD</name>
    <name evidence="3" type="ORF">ACFOLH_12370</name>
</gene>
<dbReference type="InterPro" id="IPR002696">
    <property type="entry name" value="Membr_insert_effic_factor_YidD"/>
</dbReference>
<dbReference type="PANTHER" id="PTHR33383:SF1">
    <property type="entry name" value="MEMBRANE PROTEIN INSERTION EFFICIENCY FACTOR-RELATED"/>
    <property type="match status" value="1"/>
</dbReference>
<keyword evidence="4" id="KW-1185">Reference proteome</keyword>